<evidence type="ECO:0000256" key="8">
    <source>
        <dbReference type="PROSITE-ProRule" id="PRU01016"/>
    </source>
</evidence>
<evidence type="ECO:0000313" key="12">
    <source>
        <dbReference type="Proteomes" id="UP001152797"/>
    </source>
</evidence>
<reference evidence="10" key="1">
    <citation type="submission" date="2022-10" db="EMBL/GenBank/DDBJ databases">
        <authorList>
            <person name="Chen Y."/>
            <person name="Dougan E. K."/>
            <person name="Chan C."/>
            <person name="Rhodes N."/>
            <person name="Thang M."/>
        </authorList>
    </citation>
    <scope>NUCLEOTIDE SEQUENCE</scope>
</reference>
<dbReference type="InterPro" id="IPR018117">
    <property type="entry name" value="C5_DNA_meth_AS"/>
</dbReference>
<dbReference type="InterPro" id="IPR050750">
    <property type="entry name" value="C5-MTase"/>
</dbReference>
<evidence type="ECO:0000256" key="9">
    <source>
        <dbReference type="SAM" id="MobiDB-lite"/>
    </source>
</evidence>
<keyword evidence="4 8" id="KW-0949">S-adenosyl-L-methionine</keyword>
<dbReference type="NCBIfam" id="TIGR00675">
    <property type="entry name" value="dcm"/>
    <property type="match status" value="1"/>
</dbReference>
<comment type="similarity">
    <text evidence="8">Belongs to the class I-like SAM-binding methyltransferase superfamily. C5-methyltransferase family.</text>
</comment>
<dbReference type="GO" id="GO:0003886">
    <property type="term" value="F:DNA (cytosine-5-)-methyltransferase activity"/>
    <property type="evidence" value="ECO:0007669"/>
    <property type="project" value="UniProtKB-EC"/>
</dbReference>
<evidence type="ECO:0000256" key="3">
    <source>
        <dbReference type="ARBA" id="ARBA00022679"/>
    </source>
</evidence>
<gene>
    <name evidence="10" type="ORF">C1SCF055_LOCUS8214</name>
</gene>
<reference evidence="11" key="2">
    <citation type="submission" date="2024-04" db="EMBL/GenBank/DDBJ databases">
        <authorList>
            <person name="Chen Y."/>
            <person name="Shah S."/>
            <person name="Dougan E. K."/>
            <person name="Thang M."/>
            <person name="Chan C."/>
        </authorList>
    </citation>
    <scope>NUCLEOTIDE SEQUENCE [LARGE SCALE GENOMIC DNA]</scope>
</reference>
<proteinExistence type="inferred from homology"/>
<feature type="region of interest" description="Disordered" evidence="9">
    <location>
        <begin position="872"/>
        <end position="902"/>
    </location>
</feature>
<dbReference type="InterPro" id="IPR031303">
    <property type="entry name" value="C5_meth_CS"/>
</dbReference>
<dbReference type="EMBL" id="CAMXCT020000553">
    <property type="protein sequence ID" value="CAL1133709.1"/>
    <property type="molecule type" value="Genomic_DNA"/>
</dbReference>
<evidence type="ECO:0000256" key="7">
    <source>
        <dbReference type="ARBA" id="ARBA00042810"/>
    </source>
</evidence>
<dbReference type="PROSITE" id="PS00095">
    <property type="entry name" value="C5_MTASE_2"/>
    <property type="match status" value="1"/>
</dbReference>
<dbReference type="OrthoDB" id="414133at2759"/>
<dbReference type="SUPFAM" id="SSF53335">
    <property type="entry name" value="S-adenosyl-L-methionine-dependent methyltransferases"/>
    <property type="match status" value="1"/>
</dbReference>
<organism evidence="10">
    <name type="scientific">Cladocopium goreaui</name>
    <dbReference type="NCBI Taxonomy" id="2562237"/>
    <lineage>
        <taxon>Eukaryota</taxon>
        <taxon>Sar</taxon>
        <taxon>Alveolata</taxon>
        <taxon>Dinophyceae</taxon>
        <taxon>Suessiales</taxon>
        <taxon>Symbiodiniaceae</taxon>
        <taxon>Cladocopium</taxon>
    </lineage>
</organism>
<dbReference type="GO" id="GO:0032259">
    <property type="term" value="P:methylation"/>
    <property type="evidence" value="ECO:0007669"/>
    <property type="project" value="UniProtKB-KW"/>
</dbReference>
<name>A0A9P1BVP7_9DINO</name>
<feature type="active site" evidence="8">
    <location>
        <position position="974"/>
    </location>
</feature>
<dbReference type="PROSITE" id="PS51679">
    <property type="entry name" value="SAM_MT_C5"/>
    <property type="match status" value="1"/>
</dbReference>
<dbReference type="AlphaFoldDB" id="A0A9P1BVP7"/>
<dbReference type="Proteomes" id="UP001152797">
    <property type="component" value="Unassembled WGS sequence"/>
</dbReference>
<evidence type="ECO:0000256" key="1">
    <source>
        <dbReference type="ARBA" id="ARBA00011975"/>
    </source>
</evidence>
<dbReference type="Pfam" id="PF00145">
    <property type="entry name" value="DNA_methylase"/>
    <property type="match status" value="1"/>
</dbReference>
<evidence type="ECO:0000256" key="6">
    <source>
        <dbReference type="ARBA" id="ARBA00039681"/>
    </source>
</evidence>
<dbReference type="PROSITE" id="PS00094">
    <property type="entry name" value="C5_MTASE_1"/>
    <property type="match status" value="1"/>
</dbReference>
<evidence type="ECO:0000313" key="11">
    <source>
        <dbReference type="EMBL" id="CAL1133709.1"/>
    </source>
</evidence>
<keyword evidence="12" id="KW-1185">Reference proteome</keyword>
<dbReference type="PANTHER" id="PTHR46098">
    <property type="entry name" value="TRNA (CYTOSINE(38)-C(5))-METHYLTRANSFERASE"/>
    <property type="match status" value="1"/>
</dbReference>
<evidence type="ECO:0000313" key="10">
    <source>
        <dbReference type="EMBL" id="CAI3980334.1"/>
    </source>
</evidence>
<evidence type="ECO:0000256" key="4">
    <source>
        <dbReference type="ARBA" id="ARBA00022691"/>
    </source>
</evidence>
<dbReference type="Gene3D" id="3.40.50.150">
    <property type="entry name" value="Vaccinia Virus protein VP39"/>
    <property type="match status" value="1"/>
</dbReference>
<dbReference type="EC" id="2.1.1.204" evidence="5"/>
<keyword evidence="2 8" id="KW-0489">Methyltransferase</keyword>
<comment type="caution">
    <text evidence="10">The sequence shown here is derived from an EMBL/GenBank/DDBJ whole genome shotgun (WGS) entry which is preliminary data.</text>
</comment>
<evidence type="ECO:0000256" key="2">
    <source>
        <dbReference type="ARBA" id="ARBA00022603"/>
    </source>
</evidence>
<dbReference type="PANTHER" id="PTHR46098:SF1">
    <property type="entry name" value="TRNA (CYTOSINE(38)-C(5))-METHYLTRANSFERASE"/>
    <property type="match status" value="1"/>
</dbReference>
<evidence type="ECO:0000256" key="5">
    <source>
        <dbReference type="ARBA" id="ARBA00039081"/>
    </source>
</evidence>
<keyword evidence="3 8" id="KW-0808">Transferase</keyword>
<dbReference type="EMBL" id="CAMXCT010000553">
    <property type="protein sequence ID" value="CAI3980334.1"/>
    <property type="molecule type" value="Genomic_DNA"/>
</dbReference>
<sequence>MASRKRSPESAPASASKQAKLFQPVAVKFEPTELIHSVNLQRITAVTKARDEILQHPIFADMLSASPLKMEEGNHKAQRDNVSFSAKHATTTLSSSGKYDCSANLFWLKLTHLSQPGVPISERSINVIMETKFATPQTLLDQFVVRAPDQATGESIMRRFGALEFVSPPELVHALVLRIHERLGEADEDELQGWRKLCLCSTFIFETLGTAEEAYWRAVNLREMVVSDFESLARDVTQRVYELVGYRSLIKTTANRDLSNKELASAWKEHVIQTDSKFSDRVTENFVDTAMKVYHRLFTAAPESLDIIMEDCWPPCSAMGAVEDAKLHGKASPFNQLSSLEQITMKGKTAENMLWIMKSMVDYLHHMPDEFGPTNFTFRQLKGASGSVGYIQLFLTKKEVMEYFVTNVLCKFPRESFKDMVKLNLTNHNIFRSFCGSEGKEVDLSWQGEYTDAEILVVQFLKVAVFGKTPDPHFKTILKGGTNIEDVMLSQKVADLVSEILLKLEAEISPGKVKESVLAADDDEDPETKVSLESLVDSELLEDEENAKELQEHLRAVKEYAGRFITFRPFEQSVLKTQQLLEGTVLQKFPVRGKYWCVWYDTKTQGESSAQPHCRCPPYQKATFKKHVHAAFQARGETEITEETLVMCMDGFRSLEAQFSKDLVLPSGDVMMKSLNTFQVAYDEKALRTRKCLTRGMVSQVEGLHVYSKEGLALTDRERKTYVGSTHGSLIGPVVVSPFRGGFLVSKECKEKMLGENGKVLAGGPCQGQGSLPGDIEDMLPASFYSLPTAFYIEMIHSFELGGVYDSTCMDVNFALACLKSKVPYIGSCLSEYACEVLEAEVVRACWKEFLTPESELYDVNLHKLVDAQGTQGVKGAKGGKGKKGDRCDAQGPQGHTDSSGLRVGSCCSGLSAELLALEMLRVSFVSCVACEIDHKLLNLNHAMHGHCNVFSDCCTEEFLASPSCDLFVAGFPCQPFSKAGNNHGILDPRGHVIFWILRWLWLHKPLCFILENVGNFAQQHKETLDMIISILTVMNIYHVEWKVLENSAVGWLPQHRERIFICGVRKASLLRPFVWPGDVAMLPLRNYFKENIQHQEELGMDSLNNTEKNNVQKLAANVAKQGWILGHEEYVCDISGSVPHAMWGVSPCLTVTRAGSSGHWLSWLERKMTTREILSLQGTSLERVGDYWHHMSERQLRRAAGNAVPVPLLARVIKMVLIACGKVH</sequence>
<dbReference type="InterPro" id="IPR001525">
    <property type="entry name" value="C5_MeTfrase"/>
</dbReference>
<protein>
    <recommendedName>
        <fullName evidence="6">tRNA (cytosine(38)-C(5))-methyltransferase</fullName>
        <ecNumber evidence="5">2.1.1.204</ecNumber>
        <ecNumber evidence="1">2.1.1.37</ecNumber>
    </recommendedName>
    <alternativeName>
        <fullName evidence="7">DNA (cytosine-5)-methyltransferase-like protein 2</fullName>
    </alternativeName>
</protein>
<accession>A0A9P1BVP7</accession>
<dbReference type="EC" id="2.1.1.37" evidence="1"/>
<dbReference type="InterPro" id="IPR029063">
    <property type="entry name" value="SAM-dependent_MTases_sf"/>
</dbReference>
<dbReference type="EMBL" id="CAMXCT030000553">
    <property type="protein sequence ID" value="CAL4767646.1"/>
    <property type="molecule type" value="Genomic_DNA"/>
</dbReference>